<sequence length="312" mass="34841">MAVPLGAFPGASHMRGDFRLRGSAQDVAKALLEHQLLFEDIAKYPQAGIFERFMPELCRVLYCNEWEVRQRDSELTEFLEELARGDRDGESEETRDELLKRTDAVSERLSVHYRLFNQARDISASPLPSPYFAPLFRTHLEVGNENAGLRAPNGETVSHYGASGAPIPETFTALCREKLNPIEHLLAYRLLEPFLGLIERRFRWLLTKFRRQKECDSGLKRKEYTEGGTISAVAKTLALMFCTLLLAAAIATLDSINSSNSHARLIVMTLFALVFSSAGSLLGKDSLPIYTLNSGFFQAMIIFVGTTNGSGQ</sequence>
<keyword evidence="1" id="KW-0812">Transmembrane</keyword>
<feature type="transmembrane region" description="Helical" evidence="1">
    <location>
        <begin position="265"/>
        <end position="283"/>
    </location>
</feature>
<evidence type="ECO:0000259" key="2">
    <source>
        <dbReference type="Pfam" id="PF20237"/>
    </source>
</evidence>
<evidence type="ECO:0000256" key="1">
    <source>
        <dbReference type="SAM" id="Phobius"/>
    </source>
</evidence>
<proteinExistence type="predicted"/>
<keyword evidence="1" id="KW-0472">Membrane</keyword>
<feature type="transmembrane region" description="Helical" evidence="1">
    <location>
        <begin position="232"/>
        <end position="253"/>
    </location>
</feature>
<protein>
    <recommendedName>
        <fullName evidence="2">DUF6594 domain-containing protein</fullName>
    </recommendedName>
</protein>
<dbReference type="OrthoDB" id="3795611at2759"/>
<dbReference type="Pfam" id="PF20237">
    <property type="entry name" value="DUF6594"/>
    <property type="match status" value="1"/>
</dbReference>
<accession>A0A1Y2AAB8</accession>
<keyword evidence="4" id="KW-1185">Reference proteome</keyword>
<feature type="domain" description="DUF6594" evidence="2">
    <location>
        <begin position="39"/>
        <end position="284"/>
    </location>
</feature>
<organism evidence="3 4">
    <name type="scientific">Clohesyomyces aquaticus</name>
    <dbReference type="NCBI Taxonomy" id="1231657"/>
    <lineage>
        <taxon>Eukaryota</taxon>
        <taxon>Fungi</taxon>
        <taxon>Dikarya</taxon>
        <taxon>Ascomycota</taxon>
        <taxon>Pezizomycotina</taxon>
        <taxon>Dothideomycetes</taxon>
        <taxon>Pleosporomycetidae</taxon>
        <taxon>Pleosporales</taxon>
        <taxon>Lindgomycetaceae</taxon>
        <taxon>Clohesyomyces</taxon>
    </lineage>
</organism>
<feature type="transmembrane region" description="Helical" evidence="1">
    <location>
        <begin position="289"/>
        <end position="307"/>
    </location>
</feature>
<dbReference type="AlphaFoldDB" id="A0A1Y2AAB8"/>
<evidence type="ECO:0000313" key="3">
    <source>
        <dbReference type="EMBL" id="ORY19458.1"/>
    </source>
</evidence>
<evidence type="ECO:0000313" key="4">
    <source>
        <dbReference type="Proteomes" id="UP000193144"/>
    </source>
</evidence>
<comment type="caution">
    <text evidence="3">The sequence shown here is derived from an EMBL/GenBank/DDBJ whole genome shotgun (WGS) entry which is preliminary data.</text>
</comment>
<gene>
    <name evidence="3" type="ORF">BCR34DRAFT_595423</name>
</gene>
<dbReference type="InterPro" id="IPR046529">
    <property type="entry name" value="DUF6594"/>
</dbReference>
<reference evidence="3 4" key="1">
    <citation type="submission" date="2016-07" db="EMBL/GenBank/DDBJ databases">
        <title>Pervasive Adenine N6-methylation of Active Genes in Fungi.</title>
        <authorList>
            <consortium name="DOE Joint Genome Institute"/>
            <person name="Mondo S.J."/>
            <person name="Dannebaum R.O."/>
            <person name="Kuo R.C."/>
            <person name="Labutti K."/>
            <person name="Haridas S."/>
            <person name="Kuo A."/>
            <person name="Salamov A."/>
            <person name="Ahrendt S.R."/>
            <person name="Lipzen A."/>
            <person name="Sullivan W."/>
            <person name="Andreopoulos W.B."/>
            <person name="Clum A."/>
            <person name="Lindquist E."/>
            <person name="Daum C."/>
            <person name="Ramamoorthy G.K."/>
            <person name="Gryganskyi A."/>
            <person name="Culley D."/>
            <person name="Magnuson J.K."/>
            <person name="James T.Y."/>
            <person name="O'Malley M.A."/>
            <person name="Stajich J.E."/>
            <person name="Spatafora J.W."/>
            <person name="Visel A."/>
            <person name="Grigoriev I.V."/>
        </authorList>
    </citation>
    <scope>NUCLEOTIDE SEQUENCE [LARGE SCALE GENOMIC DNA]</scope>
    <source>
        <strain evidence="3 4">CBS 115471</strain>
    </source>
</reference>
<name>A0A1Y2AAB8_9PLEO</name>
<dbReference type="Proteomes" id="UP000193144">
    <property type="component" value="Unassembled WGS sequence"/>
</dbReference>
<dbReference type="EMBL" id="MCFA01000002">
    <property type="protein sequence ID" value="ORY19458.1"/>
    <property type="molecule type" value="Genomic_DNA"/>
</dbReference>
<keyword evidence="1" id="KW-1133">Transmembrane helix</keyword>